<protein>
    <recommendedName>
        <fullName evidence="4">SmpA/OmlA family protein</fullName>
    </recommendedName>
</protein>
<organism evidence="2 3">
    <name type="scientific">Sphingobacterium alimentarium</name>
    <dbReference type="NCBI Taxonomy" id="797292"/>
    <lineage>
        <taxon>Bacteria</taxon>
        <taxon>Pseudomonadati</taxon>
        <taxon>Bacteroidota</taxon>
        <taxon>Sphingobacteriia</taxon>
        <taxon>Sphingobacteriales</taxon>
        <taxon>Sphingobacteriaceae</taxon>
        <taxon>Sphingobacterium</taxon>
    </lineage>
</organism>
<reference evidence="2 3" key="1">
    <citation type="submission" date="2019-03" db="EMBL/GenBank/DDBJ databases">
        <title>Genomic Encyclopedia of Type Strains, Phase IV (KMG-IV): sequencing the most valuable type-strain genomes for metagenomic binning, comparative biology and taxonomic classification.</title>
        <authorList>
            <person name="Goeker M."/>
        </authorList>
    </citation>
    <scope>NUCLEOTIDE SEQUENCE [LARGE SCALE GENOMIC DNA]</scope>
    <source>
        <strain evidence="2 3">DSM 22362</strain>
    </source>
</reference>
<dbReference type="PROSITE" id="PS51257">
    <property type="entry name" value="PROKAR_LIPOPROTEIN"/>
    <property type="match status" value="1"/>
</dbReference>
<dbReference type="AlphaFoldDB" id="A0A4R3VWA2"/>
<evidence type="ECO:0000313" key="3">
    <source>
        <dbReference type="Proteomes" id="UP000295197"/>
    </source>
</evidence>
<keyword evidence="1" id="KW-0732">Signal</keyword>
<accession>A0A4R3VWA2</accession>
<feature type="signal peptide" evidence="1">
    <location>
        <begin position="1"/>
        <end position="22"/>
    </location>
</feature>
<dbReference type="EMBL" id="SMBZ01000021">
    <property type="protein sequence ID" value="TCV12893.1"/>
    <property type="molecule type" value="Genomic_DNA"/>
</dbReference>
<evidence type="ECO:0008006" key="4">
    <source>
        <dbReference type="Google" id="ProtNLM"/>
    </source>
</evidence>
<comment type="caution">
    <text evidence="2">The sequence shown here is derived from an EMBL/GenBank/DDBJ whole genome shotgun (WGS) entry which is preliminary data.</text>
</comment>
<evidence type="ECO:0000313" key="2">
    <source>
        <dbReference type="EMBL" id="TCV12893.1"/>
    </source>
</evidence>
<dbReference type="Proteomes" id="UP000295197">
    <property type="component" value="Unassembled WGS sequence"/>
</dbReference>
<feature type="chain" id="PRO_5020957731" description="SmpA/OmlA family protein" evidence="1">
    <location>
        <begin position="23"/>
        <end position="112"/>
    </location>
</feature>
<name>A0A4R3VWA2_9SPHI</name>
<evidence type="ECO:0000256" key="1">
    <source>
        <dbReference type="SAM" id="SignalP"/>
    </source>
</evidence>
<dbReference type="RefSeq" id="WP_132777742.1">
    <property type="nucleotide sequence ID" value="NZ_SMBZ01000021.1"/>
</dbReference>
<dbReference type="OrthoDB" id="1262217at2"/>
<gene>
    <name evidence="2" type="ORF">EDC17_10219</name>
</gene>
<sequence length="112" mass="13309">MKFFTAAILLISTLLITSCALLKETDFSSIKIGMTTEQVKERIGKPARVVAAKRYADGILEVYEYPRLKARPDTMLNWLYFIDNKLEEWGPKEQYIPNDYDKYYNKYRRDRR</sequence>
<keyword evidence="3" id="KW-1185">Reference proteome</keyword>
<proteinExistence type="predicted"/>